<dbReference type="PANTHER" id="PTHR32401">
    <property type="entry name" value="CONCANAVALIN A-LIKE LECTIN FAMILY PROTEIN"/>
    <property type="match status" value="1"/>
</dbReference>
<dbReference type="InterPro" id="IPR001220">
    <property type="entry name" value="Legume_lectin_dom"/>
</dbReference>
<comment type="similarity">
    <text evidence="1">Belongs to the leguminous lectin family.</text>
</comment>
<proteinExistence type="inferred from homology"/>
<sequence length="226" mass="23794">MVPESPSTGGHGIAFVISPTTDFTHAVASQHLGLFNSTNMGSESSHVVVVELDTMRSPELQDIDDNHVELDLNTLISTPSDLSTYLNESMYVGFSSSTSTVTSARYILGWSFAKVEEEPPPLDLRLLPVSPRPSKPVKKLGTAPKVFLVSLSISLVAIAVVILSISLVAIVDEHHIGFARQPVKVGVGFVGDEAPGKLSVANLDPAAGAAAGRSRRNPLGDGGSRV</sequence>
<keyword evidence="3" id="KW-0812">Transmembrane</keyword>
<keyword evidence="3" id="KW-0472">Membrane</keyword>
<dbReference type="InterPro" id="IPR050258">
    <property type="entry name" value="Leguminous_Lectin"/>
</dbReference>
<keyword evidence="3" id="KW-1133">Transmembrane helix</keyword>
<evidence type="ECO:0000313" key="6">
    <source>
        <dbReference type="Proteomes" id="UP001497516"/>
    </source>
</evidence>
<dbReference type="AlphaFoldDB" id="A0AAV2G109"/>
<gene>
    <name evidence="5" type="ORF">LTRI10_LOCUS44187</name>
</gene>
<dbReference type="SUPFAM" id="SSF49899">
    <property type="entry name" value="Concanavalin A-like lectins/glucanases"/>
    <property type="match status" value="1"/>
</dbReference>
<evidence type="ECO:0000259" key="4">
    <source>
        <dbReference type="Pfam" id="PF00139"/>
    </source>
</evidence>
<keyword evidence="6" id="KW-1185">Reference proteome</keyword>
<evidence type="ECO:0000313" key="5">
    <source>
        <dbReference type="EMBL" id="CAL1404321.1"/>
    </source>
</evidence>
<dbReference type="PANTHER" id="PTHR32401:SF51">
    <property type="entry name" value="NON-SPECIFIC SERINE_THREONINE PROTEIN KINASE"/>
    <property type="match status" value="1"/>
</dbReference>
<dbReference type="Gene3D" id="2.60.120.200">
    <property type="match status" value="2"/>
</dbReference>
<accession>A0AAV2G109</accession>
<dbReference type="GO" id="GO:0030246">
    <property type="term" value="F:carbohydrate binding"/>
    <property type="evidence" value="ECO:0007669"/>
    <property type="project" value="UniProtKB-KW"/>
</dbReference>
<feature type="transmembrane region" description="Helical" evidence="3">
    <location>
        <begin position="146"/>
        <end position="171"/>
    </location>
</feature>
<evidence type="ECO:0000256" key="2">
    <source>
        <dbReference type="ARBA" id="ARBA00022734"/>
    </source>
</evidence>
<dbReference type="InterPro" id="IPR013320">
    <property type="entry name" value="ConA-like_dom_sf"/>
</dbReference>
<dbReference type="Pfam" id="PF00139">
    <property type="entry name" value="Lectin_legB"/>
    <property type="match status" value="1"/>
</dbReference>
<protein>
    <recommendedName>
        <fullName evidence="4">Legume lectin domain-containing protein</fullName>
    </recommendedName>
</protein>
<organism evidence="5 6">
    <name type="scientific">Linum trigynum</name>
    <dbReference type="NCBI Taxonomy" id="586398"/>
    <lineage>
        <taxon>Eukaryota</taxon>
        <taxon>Viridiplantae</taxon>
        <taxon>Streptophyta</taxon>
        <taxon>Embryophyta</taxon>
        <taxon>Tracheophyta</taxon>
        <taxon>Spermatophyta</taxon>
        <taxon>Magnoliopsida</taxon>
        <taxon>eudicotyledons</taxon>
        <taxon>Gunneridae</taxon>
        <taxon>Pentapetalae</taxon>
        <taxon>rosids</taxon>
        <taxon>fabids</taxon>
        <taxon>Malpighiales</taxon>
        <taxon>Linaceae</taxon>
        <taxon>Linum</taxon>
    </lineage>
</organism>
<dbReference type="Proteomes" id="UP001497516">
    <property type="component" value="Chromosome 7"/>
</dbReference>
<feature type="domain" description="Legume lectin" evidence="4">
    <location>
        <begin position="5"/>
        <end position="78"/>
    </location>
</feature>
<dbReference type="EMBL" id="OZ034820">
    <property type="protein sequence ID" value="CAL1404321.1"/>
    <property type="molecule type" value="Genomic_DNA"/>
</dbReference>
<keyword evidence="2" id="KW-0430">Lectin</keyword>
<evidence type="ECO:0000256" key="3">
    <source>
        <dbReference type="SAM" id="Phobius"/>
    </source>
</evidence>
<name>A0AAV2G109_9ROSI</name>
<reference evidence="5 6" key="1">
    <citation type="submission" date="2024-04" db="EMBL/GenBank/DDBJ databases">
        <authorList>
            <person name="Fracassetti M."/>
        </authorList>
    </citation>
    <scope>NUCLEOTIDE SEQUENCE [LARGE SCALE GENOMIC DNA]</scope>
</reference>
<evidence type="ECO:0000256" key="1">
    <source>
        <dbReference type="ARBA" id="ARBA00007606"/>
    </source>
</evidence>